<dbReference type="InterPro" id="IPR006820">
    <property type="entry name" value="Caudal_activation_dom"/>
</dbReference>
<dbReference type="InterPro" id="IPR047152">
    <property type="entry name" value="Caudal_homeobox"/>
</dbReference>
<dbReference type="PANTHER" id="PTHR24332">
    <property type="entry name" value="HOMEOBOX PROTEIN CDX"/>
    <property type="match status" value="1"/>
</dbReference>
<organism evidence="10 11">
    <name type="scientific">Python bivittatus</name>
    <name type="common">Burmese python</name>
    <name type="synonym">Python molurus bivittatus</name>
    <dbReference type="NCBI Taxonomy" id="176946"/>
    <lineage>
        <taxon>Eukaryota</taxon>
        <taxon>Metazoa</taxon>
        <taxon>Chordata</taxon>
        <taxon>Craniata</taxon>
        <taxon>Vertebrata</taxon>
        <taxon>Euteleostomi</taxon>
        <taxon>Lepidosauria</taxon>
        <taxon>Squamata</taxon>
        <taxon>Bifurcata</taxon>
        <taxon>Unidentata</taxon>
        <taxon>Episquamata</taxon>
        <taxon>Toxicofera</taxon>
        <taxon>Serpentes</taxon>
        <taxon>Henophidia</taxon>
        <taxon>Pythonidae</taxon>
        <taxon>Python</taxon>
    </lineage>
</organism>
<evidence type="ECO:0000256" key="4">
    <source>
        <dbReference type="ARBA" id="ARBA00023155"/>
    </source>
</evidence>
<accession>A0A9F2WIT5</accession>
<dbReference type="GO" id="GO:0005634">
    <property type="term" value="C:nucleus"/>
    <property type="evidence" value="ECO:0007669"/>
    <property type="project" value="UniProtKB-SubCell"/>
</dbReference>
<dbReference type="CDD" id="cd00086">
    <property type="entry name" value="homeodomain"/>
    <property type="match status" value="1"/>
</dbReference>
<reference evidence="11" key="1">
    <citation type="submission" date="2025-08" db="UniProtKB">
        <authorList>
            <consortium name="RefSeq"/>
        </authorList>
    </citation>
    <scope>IDENTIFICATION</scope>
    <source>
        <tissue evidence="11">Liver</tissue>
    </source>
</reference>
<evidence type="ECO:0000313" key="10">
    <source>
        <dbReference type="Proteomes" id="UP000695026"/>
    </source>
</evidence>
<evidence type="ECO:0000256" key="3">
    <source>
        <dbReference type="ARBA" id="ARBA00023125"/>
    </source>
</evidence>
<dbReference type="PRINTS" id="PR00024">
    <property type="entry name" value="HOMEOBOX"/>
</dbReference>
<evidence type="ECO:0000313" key="11">
    <source>
        <dbReference type="RefSeq" id="XP_007438443.3"/>
    </source>
</evidence>
<comment type="similarity">
    <text evidence="2">Belongs to the Caudal homeobox family.</text>
</comment>
<feature type="DNA-binding region" description="Homeobox" evidence="6">
    <location>
        <begin position="151"/>
        <end position="210"/>
    </location>
</feature>
<dbReference type="OrthoDB" id="6159439at2759"/>
<dbReference type="Gene3D" id="1.10.10.60">
    <property type="entry name" value="Homeodomain-like"/>
    <property type="match status" value="1"/>
</dbReference>
<evidence type="ECO:0000256" key="5">
    <source>
        <dbReference type="ARBA" id="ARBA00023242"/>
    </source>
</evidence>
<proteinExistence type="inferred from homology"/>
<dbReference type="SUPFAM" id="SSF46689">
    <property type="entry name" value="Homeodomain-like"/>
    <property type="match status" value="1"/>
</dbReference>
<feature type="domain" description="Homeobox" evidence="9">
    <location>
        <begin position="149"/>
        <end position="209"/>
    </location>
</feature>
<dbReference type="GO" id="GO:0009948">
    <property type="term" value="P:anterior/posterior axis specification"/>
    <property type="evidence" value="ECO:0007669"/>
    <property type="project" value="TreeGrafter"/>
</dbReference>
<dbReference type="PRINTS" id="PR00031">
    <property type="entry name" value="HTHREPRESSR"/>
</dbReference>
<dbReference type="Pfam" id="PF00046">
    <property type="entry name" value="Homeodomain"/>
    <property type="match status" value="1"/>
</dbReference>
<dbReference type="GO" id="GO:0030154">
    <property type="term" value="P:cell differentiation"/>
    <property type="evidence" value="ECO:0007669"/>
    <property type="project" value="TreeGrafter"/>
</dbReference>
<evidence type="ECO:0000256" key="7">
    <source>
        <dbReference type="RuleBase" id="RU000682"/>
    </source>
</evidence>
<keyword evidence="10" id="KW-1185">Reference proteome</keyword>
<dbReference type="FunFam" id="1.10.10.60:FF:000089">
    <property type="entry name" value="Caudal type homeobox 4"/>
    <property type="match status" value="1"/>
</dbReference>
<dbReference type="InterPro" id="IPR017970">
    <property type="entry name" value="Homeobox_CS"/>
</dbReference>
<keyword evidence="3 6" id="KW-0238">DNA-binding</keyword>
<dbReference type="Proteomes" id="UP000695026">
    <property type="component" value="Unplaced"/>
</dbReference>
<evidence type="ECO:0000256" key="6">
    <source>
        <dbReference type="PROSITE-ProRule" id="PRU00108"/>
    </source>
</evidence>
<dbReference type="GO" id="GO:0000977">
    <property type="term" value="F:RNA polymerase II transcription regulatory region sequence-specific DNA binding"/>
    <property type="evidence" value="ECO:0007669"/>
    <property type="project" value="TreeGrafter"/>
</dbReference>
<dbReference type="GO" id="GO:0000981">
    <property type="term" value="F:DNA-binding transcription factor activity, RNA polymerase II-specific"/>
    <property type="evidence" value="ECO:0007669"/>
    <property type="project" value="InterPro"/>
</dbReference>
<evidence type="ECO:0000256" key="8">
    <source>
        <dbReference type="SAM" id="MobiDB-lite"/>
    </source>
</evidence>
<evidence type="ECO:0000259" key="9">
    <source>
        <dbReference type="PROSITE" id="PS50071"/>
    </source>
</evidence>
<dbReference type="PANTHER" id="PTHR24332:SF15">
    <property type="entry name" value="HOMEOBOX PROTEIN CDX-4"/>
    <property type="match status" value="1"/>
</dbReference>
<evidence type="ECO:0000256" key="2">
    <source>
        <dbReference type="ARBA" id="ARBA00010341"/>
    </source>
</evidence>
<protein>
    <submittedName>
        <fullName evidence="11">Homeobox protein CDX-4-like</fullName>
    </submittedName>
</protein>
<dbReference type="InterPro" id="IPR000047">
    <property type="entry name" value="HTH_motif"/>
</dbReference>
<dbReference type="InterPro" id="IPR009057">
    <property type="entry name" value="Homeodomain-like_sf"/>
</dbReference>
<dbReference type="Pfam" id="PF04731">
    <property type="entry name" value="Caudal_act"/>
    <property type="match status" value="1"/>
</dbReference>
<dbReference type="AlphaFoldDB" id="A0A9F2WIT5"/>
<evidence type="ECO:0000256" key="1">
    <source>
        <dbReference type="ARBA" id="ARBA00004123"/>
    </source>
</evidence>
<feature type="region of interest" description="Disordered" evidence="8">
    <location>
        <begin position="69"/>
        <end position="90"/>
    </location>
</feature>
<dbReference type="GeneID" id="103064633"/>
<dbReference type="PROSITE" id="PS50071">
    <property type="entry name" value="HOMEOBOX_2"/>
    <property type="match status" value="1"/>
</dbReference>
<dbReference type="SMART" id="SM00389">
    <property type="entry name" value="HOX"/>
    <property type="match status" value="1"/>
</dbReference>
<dbReference type="RefSeq" id="XP_007438443.3">
    <property type="nucleotide sequence ID" value="XM_007438381.3"/>
</dbReference>
<dbReference type="KEGG" id="pbi:103064633"/>
<name>A0A9F2WIT5_PYTBI</name>
<dbReference type="InterPro" id="IPR001356">
    <property type="entry name" value="HD"/>
</dbReference>
<dbReference type="InterPro" id="IPR020479">
    <property type="entry name" value="HD_metazoa"/>
</dbReference>
<comment type="subcellular location">
    <subcellularLocation>
        <location evidence="1 6 7">Nucleus</location>
    </subcellularLocation>
</comment>
<gene>
    <name evidence="11" type="primary">LOC103064633</name>
</gene>
<keyword evidence="5 6" id="KW-0539">Nucleus</keyword>
<sequence>MYVSHTLEKGASMYPGLKGLDRNQPAAQNFNSSAPCPDYMNYHSQHLASMENQPFRGWESYYGLPGEDWNAGGPGPSSTGTLTQINRSSSGKVSFTPASYNVFNPAGPAALPSLDTMNAEASSHPRSQRPGSYEWMRKNMSSSNAGKTRTKEKYRVVYTDQQRLELEKEFHCNRYITLRRKSELAAYLGLSERQIKIWFQNRRAKERKLFKKKISQFNGNGGSVRSESHSASPVELPASLFSATHPINGLEPLEILQIVATD</sequence>
<dbReference type="PROSITE" id="PS00027">
    <property type="entry name" value="HOMEOBOX_1"/>
    <property type="match status" value="1"/>
</dbReference>
<dbReference type="GO" id="GO:0009887">
    <property type="term" value="P:animal organ morphogenesis"/>
    <property type="evidence" value="ECO:0007669"/>
    <property type="project" value="TreeGrafter"/>
</dbReference>
<keyword evidence="4 6" id="KW-0371">Homeobox</keyword>